<dbReference type="EMBL" id="JQJC01000010">
    <property type="protein sequence ID" value="KGN95367.1"/>
    <property type="molecule type" value="Genomic_DNA"/>
</dbReference>
<protein>
    <submittedName>
        <fullName evidence="2">Uncharacterized protein</fullName>
    </submittedName>
</protein>
<feature type="region of interest" description="Disordered" evidence="1">
    <location>
        <begin position="36"/>
        <end position="63"/>
    </location>
</feature>
<accession>A0AB34PG97</accession>
<dbReference type="AlphaFoldDB" id="A0AB34PG97"/>
<gene>
    <name evidence="2" type="ORF">HQ38_03540</name>
</gene>
<dbReference type="Proteomes" id="UP000030136">
    <property type="component" value="Unassembled WGS sequence"/>
</dbReference>
<name>A0AB34PG97_9PORP</name>
<reference evidence="2 3" key="1">
    <citation type="submission" date="2014-08" db="EMBL/GenBank/DDBJ databases">
        <title>Porphyromonas crevioricanis strain:COT-253_OH1447 Genome sequencing.</title>
        <authorList>
            <person name="Wallis C."/>
            <person name="Deusch O."/>
            <person name="O'Flynn C."/>
            <person name="Davis I."/>
            <person name="Jospin G."/>
            <person name="Darling A.E."/>
            <person name="Coil D.A."/>
            <person name="Alexiev A."/>
            <person name="Horsfall A."/>
            <person name="Kirkwood N."/>
            <person name="Harris S."/>
            <person name="Eisen J.A."/>
        </authorList>
    </citation>
    <scope>NUCLEOTIDE SEQUENCE [LARGE SCALE GENOMIC DNA]</scope>
    <source>
        <strain evidence="3">COT-253 OH1447</strain>
    </source>
</reference>
<proteinExistence type="predicted"/>
<evidence type="ECO:0000256" key="1">
    <source>
        <dbReference type="SAM" id="MobiDB-lite"/>
    </source>
</evidence>
<evidence type="ECO:0000313" key="3">
    <source>
        <dbReference type="Proteomes" id="UP000030136"/>
    </source>
</evidence>
<comment type="caution">
    <text evidence="2">The sequence shown here is derived from an EMBL/GenBank/DDBJ whole genome shotgun (WGS) entry which is preliminary data.</text>
</comment>
<sequence length="63" mass="6849">MAQAKTILNSPSKTGCRPIVGGHFVSALSFVSSQQDMTADPLSGTKKNRLPEQLSDSRFLLER</sequence>
<evidence type="ECO:0000313" key="2">
    <source>
        <dbReference type="EMBL" id="KGN95367.1"/>
    </source>
</evidence>
<organism evidence="2 3">
    <name type="scientific">Porphyromonas crevioricanis</name>
    <dbReference type="NCBI Taxonomy" id="393921"/>
    <lineage>
        <taxon>Bacteria</taxon>
        <taxon>Pseudomonadati</taxon>
        <taxon>Bacteroidota</taxon>
        <taxon>Bacteroidia</taxon>
        <taxon>Bacteroidales</taxon>
        <taxon>Porphyromonadaceae</taxon>
        <taxon>Porphyromonas</taxon>
    </lineage>
</organism>